<accession>A0A1J1IUY2</accession>
<name>A0A1J1IUY2_9DIPT</name>
<reference evidence="8 9" key="1">
    <citation type="submission" date="2015-04" db="EMBL/GenBank/DDBJ databases">
        <authorList>
            <person name="Syromyatnikov M.Y."/>
            <person name="Popov V.N."/>
        </authorList>
    </citation>
    <scope>NUCLEOTIDE SEQUENCE [LARGE SCALE GENOMIC DNA]</scope>
</reference>
<dbReference type="AlphaFoldDB" id="A0A1J1IUY2"/>
<dbReference type="PANTHER" id="PTHR43142">
    <property type="entry name" value="CARBOXYLIC ESTER HYDROLASE"/>
    <property type="match status" value="1"/>
</dbReference>
<dbReference type="InterPro" id="IPR029058">
    <property type="entry name" value="AB_hydrolase_fold"/>
</dbReference>
<organism evidence="8 9">
    <name type="scientific">Clunio marinus</name>
    <dbReference type="NCBI Taxonomy" id="568069"/>
    <lineage>
        <taxon>Eukaryota</taxon>
        <taxon>Metazoa</taxon>
        <taxon>Ecdysozoa</taxon>
        <taxon>Arthropoda</taxon>
        <taxon>Hexapoda</taxon>
        <taxon>Insecta</taxon>
        <taxon>Pterygota</taxon>
        <taxon>Neoptera</taxon>
        <taxon>Endopterygota</taxon>
        <taxon>Diptera</taxon>
        <taxon>Nematocera</taxon>
        <taxon>Chironomoidea</taxon>
        <taxon>Chironomidae</taxon>
        <taxon>Clunio</taxon>
    </lineage>
</organism>
<dbReference type="STRING" id="568069.A0A1J1IUY2"/>
<dbReference type="Pfam" id="PF00135">
    <property type="entry name" value="COesterase"/>
    <property type="match status" value="1"/>
</dbReference>
<sequence length="585" mass="65349">MDLYFALLSFLSIFVISEAAIVFTERGFVEGSVRTTEAGVQYHSFQGIPYARPPIGGLRFRDAIPPAHWRLQAPLNCTVEGPPFWGIGAAQPSFDSLHVNVYTNDLNPPTPYPVMVWIHGGGWQSGSGGTQFYGPDYLVEQNVTIVTMNYRLLAFGFLSLDDPDLYVPGNQAFKDQRMALRWVQRNIAYFGGDPNQVTLFGQSSGGGSVHYHMISESSRGLFHRAILMAGSALHNGYSVVPRNNWAQRLASSLNFQSTNEREILTFLENAPPADIVLASSLLLTQSEINDGLILAFGPTIEPYDTEGVFLNDDIPTLVRNAWGNNINMLIGGTSMETLDTLQFIRLGGAFLDFFANFGFYIPRELELNRTGEEALGHAQRLQENYYGQLIPTVTNADGMLFALADSYLWFPAHRTVRYRMQSQQDAHTFVYRFDADSQNNVFREILVGVDLYRQPTHGDDLAHLFKTVLHMPRVNMNQLSLNTLNLMVSLFTNFAKTGNPNDDPENPFWYSIEQFQEAGNLEQDVYLVGYNIKENSTSFGTLPEAATVRTHDVVFGAVALSNAETFLTLGIIKLSLLVAMKYLAF</sequence>
<protein>
    <recommendedName>
        <fullName evidence="6">Carboxylic ester hydrolase</fullName>
        <ecNumber evidence="6">3.1.1.-</ecNumber>
    </recommendedName>
</protein>
<dbReference type="SUPFAM" id="SSF53474">
    <property type="entry name" value="alpha/beta-Hydrolases"/>
    <property type="match status" value="1"/>
</dbReference>
<keyword evidence="6" id="KW-0732">Signal</keyword>
<feature type="chain" id="PRO_5011810468" description="Carboxylic ester hydrolase" evidence="6">
    <location>
        <begin position="20"/>
        <end position="585"/>
    </location>
</feature>
<evidence type="ECO:0000256" key="3">
    <source>
        <dbReference type="ARBA" id="ARBA00022801"/>
    </source>
</evidence>
<evidence type="ECO:0000313" key="8">
    <source>
        <dbReference type="EMBL" id="CRL03514.1"/>
    </source>
</evidence>
<keyword evidence="4" id="KW-1015">Disulfide bond</keyword>
<dbReference type="Proteomes" id="UP000183832">
    <property type="component" value="Unassembled WGS sequence"/>
</dbReference>
<evidence type="ECO:0000259" key="7">
    <source>
        <dbReference type="Pfam" id="PF00135"/>
    </source>
</evidence>
<keyword evidence="2" id="KW-0719">Serine esterase</keyword>
<dbReference type="Gene3D" id="3.40.50.1820">
    <property type="entry name" value="alpha/beta hydrolase"/>
    <property type="match status" value="1"/>
</dbReference>
<proteinExistence type="inferred from homology"/>
<dbReference type="EMBL" id="CVRI01000059">
    <property type="protein sequence ID" value="CRL03514.1"/>
    <property type="molecule type" value="Genomic_DNA"/>
</dbReference>
<comment type="similarity">
    <text evidence="1 6">Belongs to the type-B carboxylesterase/lipase family.</text>
</comment>
<dbReference type="InterPro" id="IPR002018">
    <property type="entry name" value="CarbesteraseB"/>
</dbReference>
<evidence type="ECO:0000256" key="4">
    <source>
        <dbReference type="ARBA" id="ARBA00023157"/>
    </source>
</evidence>
<gene>
    <name evidence="8" type="primary">similar to Esterase B1</name>
    <name evidence="8" type="ORF">CLUMA_CG016384</name>
</gene>
<evidence type="ECO:0000256" key="5">
    <source>
        <dbReference type="ARBA" id="ARBA00023180"/>
    </source>
</evidence>
<keyword evidence="9" id="KW-1185">Reference proteome</keyword>
<dbReference type="OrthoDB" id="19653at2759"/>
<dbReference type="InterPro" id="IPR019826">
    <property type="entry name" value="Carboxylesterase_B_AS"/>
</dbReference>
<keyword evidence="3 6" id="KW-0378">Hydrolase</keyword>
<evidence type="ECO:0000256" key="1">
    <source>
        <dbReference type="ARBA" id="ARBA00005964"/>
    </source>
</evidence>
<dbReference type="EC" id="3.1.1.-" evidence="6"/>
<evidence type="ECO:0000313" key="9">
    <source>
        <dbReference type="Proteomes" id="UP000183832"/>
    </source>
</evidence>
<dbReference type="PANTHER" id="PTHR43142:SF1">
    <property type="entry name" value="CARBOXYLIC ESTER HYDROLASE"/>
    <property type="match status" value="1"/>
</dbReference>
<keyword evidence="5" id="KW-0325">Glycoprotein</keyword>
<feature type="signal peptide" evidence="6">
    <location>
        <begin position="1"/>
        <end position="19"/>
    </location>
</feature>
<dbReference type="PROSITE" id="PS00122">
    <property type="entry name" value="CARBOXYLESTERASE_B_1"/>
    <property type="match status" value="1"/>
</dbReference>
<feature type="domain" description="Carboxylesterase type B" evidence="7">
    <location>
        <begin position="19"/>
        <end position="514"/>
    </location>
</feature>
<evidence type="ECO:0000256" key="2">
    <source>
        <dbReference type="ARBA" id="ARBA00022487"/>
    </source>
</evidence>
<dbReference type="GO" id="GO:0052689">
    <property type="term" value="F:carboxylic ester hydrolase activity"/>
    <property type="evidence" value="ECO:0007669"/>
    <property type="project" value="UniProtKB-KW"/>
</dbReference>
<evidence type="ECO:0000256" key="6">
    <source>
        <dbReference type="RuleBase" id="RU361235"/>
    </source>
</evidence>